<dbReference type="InterPro" id="IPR049540">
    <property type="entry name" value="Spt6-like_S1"/>
</dbReference>
<dbReference type="InterPro" id="IPR042066">
    <property type="entry name" value="Spt6_death-like"/>
</dbReference>
<dbReference type="SUPFAM" id="SSF109993">
    <property type="entry name" value="VPS9 domain"/>
    <property type="match status" value="1"/>
</dbReference>
<dbReference type="Pfam" id="PF21710">
    <property type="entry name" value="Spt6_S1"/>
    <property type="match status" value="1"/>
</dbReference>
<feature type="region of interest" description="Disordered" evidence="9">
    <location>
        <begin position="683"/>
        <end position="706"/>
    </location>
</feature>
<evidence type="ECO:0000256" key="1">
    <source>
        <dbReference type="ARBA" id="ARBA00004123"/>
    </source>
</evidence>
<feature type="compositionally biased region" description="Polar residues" evidence="9">
    <location>
        <begin position="584"/>
        <end position="605"/>
    </location>
</feature>
<dbReference type="SUPFAM" id="SSF53098">
    <property type="entry name" value="Ribonuclease H-like"/>
    <property type="match status" value="1"/>
</dbReference>
<dbReference type="SUPFAM" id="SSF47781">
    <property type="entry name" value="RuvA domain 2-like"/>
    <property type="match status" value="2"/>
</dbReference>
<feature type="compositionally biased region" description="Acidic residues" evidence="9">
    <location>
        <begin position="1026"/>
        <end position="1049"/>
    </location>
</feature>
<organism evidence="11 12">
    <name type="scientific">Candidozyma haemuli</name>
    <dbReference type="NCBI Taxonomy" id="45357"/>
    <lineage>
        <taxon>Eukaryota</taxon>
        <taxon>Fungi</taxon>
        <taxon>Dikarya</taxon>
        <taxon>Ascomycota</taxon>
        <taxon>Saccharomycotina</taxon>
        <taxon>Pichiomycetes</taxon>
        <taxon>Metschnikowiaceae</taxon>
        <taxon>Candidozyma</taxon>
    </lineage>
</organism>
<feature type="compositionally biased region" description="Basic and acidic residues" evidence="9">
    <location>
        <begin position="1208"/>
        <end position="1217"/>
    </location>
</feature>
<evidence type="ECO:0000256" key="8">
    <source>
        <dbReference type="ARBA" id="ARBA00023242"/>
    </source>
</evidence>
<keyword evidence="4" id="KW-0158">Chromosome</keyword>
<dbReference type="InterPro" id="IPR012337">
    <property type="entry name" value="RNaseH-like_sf"/>
</dbReference>
<comment type="similarity">
    <text evidence="3">Belongs to the SPT6 family.</text>
</comment>
<feature type="compositionally biased region" description="Basic and acidic residues" evidence="9">
    <location>
        <begin position="1002"/>
        <end position="1024"/>
    </location>
</feature>
<evidence type="ECO:0000259" key="10">
    <source>
        <dbReference type="PROSITE" id="PS51205"/>
    </source>
</evidence>
<feature type="region of interest" description="Disordered" evidence="9">
    <location>
        <begin position="988"/>
        <end position="1217"/>
    </location>
</feature>
<keyword evidence="6" id="KW-0727">SH2 domain</keyword>
<sequence length="2436" mass="278125">MSVLSAISQEVHESVSGGVHPAVSALVDAFVAYLKEPRYSNPLGLNELGSLFANFWADLNSLVIYIYTQSNSNKRQLLANSKMFQNDPKTFDYLVALANYSPSSIKRVRRTDPHALFQLRVFAYYKFITIVDSIEKAQYDLFNSSSPGDKSTLFDKIFRFDEKDIRAQQLWTEKIRLLRNLNLPLSSFCESKNKEESARLDEFFLTLDATESATLHDIKKNFKLLNLVKTPATKLKYLVKTQKLLVRLLSSFYNDSSKVNNDILLPSLIYVIIYHLPEDVPEVPEIDSPPESYDLYLNLTFIKNFLNVIDAYKVDVNTFTLNTSLNSYKPTGKKRPFARGERRNSNSNLYDLINLKEASEELLEDDSDPIYATKELQSDKDLIEHIQKNFLNHGELQYYLTNFEAVIYFLSNSVLEEIVPESFSIPESFKENELVNKPLHKILDDEISPVPAIVKTEVNEEQLAKTLDEELDINRSRSGSLFNTITSAVQSSVNRSRSNSGAIKSKETGVIQNDFESSIYGAPFANGEAYGFGRMRNILGKLGSSAIQFRQGLEDELNQNLGGSDSQLNETRQKRASTLLEKISPNQSRTRSESLDTGASSTINTHSRKPTFSSKFSSAASEFMTKFSAAANNPSGTVQPNQGHASNLSLHSFEDSPFQEPRPAIGERSASLHTMDRWFNNFANEEGTSNNNNSNHQSSSSAASNAFTNNEDSLFSSSAEELTKFQHTDFDSLTIQDLKLMKNYYDQLCQEYIASKTDSKTSNEYLPLDAKEETLDMASVMPPAQPIFGKRRARDDIEPGNKRVRLDRLLSKLSIDDQPKKIEPDLEINPLLDFTDENSKPKSSIDSYISERLMASMQARAEEGLAVGRWYIPAGIVILHFQRWVKRLFNRFVRRYNATHPDRAPVRTFRSYSKIVKFVYSEVNFSLDDLRQVVMEENYREQRELTSRRNARENKRYIEEITEEESIAAESSYTYWDRFAEASGDIEMETGSGYCSTPKSKMSMEQERDVLPKEESEIRTHASDDNSSEEGDDVMDDSSEEDEDDNDEEAIQKVREGFIVDDDEDDDLSSRKKRRKHKRKREKERASEPNDALDDDDLELLRENSGAAPSKPSQNKFKRLKRAAPEEDDEEPAEAPQQGKQGRLTDFFSDDEGEGEDAGGEDEDRGGDQGNILDEFEDFIEEDEFSDEEEAKAHKLQQQRERAKRKGPKLDTSKLSSVDRESLQQLFEVFGNGADYDWALEAQDLEEEGNNEQEPTALDEVFEHSELKDRMLTEEDNLIRIIDVPERFQKYRANLNYMDLEGAELQREKRWIGDILFAEKQQTFDGPLKEPFYEAVGKVVEFISKDNWEVPFICAHRRDFLIHTEEVPEPEGGVRNVVHKLLFEDDLWRIVRLDVEYHTLYEKRVNTEKIIEALQLDDDLVKDIQSVDSMVAIQDLQDYINFTYSAEIKKLSDSKEEQAEGQDEEAKSGKKHSKYAIFERIRENVLYDAVKGYGITSKEFGENVQDQSLKNYEVPYRIHATDDSYETPDDIIERLVEDDEILFKDPKNALSAVRKTFAEEIFHNPKIRSEVRQVYKNFASISVTLTEKGRLSIDNHSPYADIKYAKGLSPADLVSKPDVLLRMLEAESNGLIIIKVETSDYDSWFQSILNCLTSDGTSEISEQWNKERELTLSMAFKRLTSMVSMNTKEDLRRECERLVAAELRTRFVAKVDQAPFTPFGYDKGTKPNVLSLSFGKGDFDSAVVGAFVRDTGRISEYFKSDNNPTRDRDSGERFAGQLKEFFDTRLYNHKPDVIVVSGYSANTKRLYDIVKNFVSKYEILCNVEDLQDPATPPLLPVIWGQDETARLYQSSERAVVELTDKPPLVKYCVGLAKYVQSPLLEYVSLKDNISSLTFYEHQKLLSDDVVQETFDTVFIDIVNMVGVEINEALRDPYYAQLLPYVAGLGPRKASGLIRNITSKLGTLTTRSDLIENELSTANIFFNCSSFLSIPYDEGVTVMDSSIELLDATRIHPEDYSLARKMAADALDLDEEDMAHIDEQGGIIYQLMQEGVNKVDDLNLTAFGKELESKFGKKKYATLQSIKEELVNNFEELRRSFHLLDVIEVFRMLTGETMESFNRGTICPVTINRVGKNFRDENARVKFLRVSTPSLISGTVEEGHILKNSDFQQGQVIQVVVLDVNYEGFGASFSALPEDIKKSSGPKFIKDPLKWDFQLEEHDKQKERAKENAKLAKTRNVQHPLFHNFNARQAEEYLAPQSVGDCVIRPSSRGPEYLTATWKVANNLFQHLSVKEIVHNAGKEYIVEGKKYSDLDQMVFQHVQAIAKHVNEMCRHPKFREGTLSEVHEWLESYTKANPKNSAYVFCYDHKAPGWFLLLFKVNVKTPVTTWHVKTECNGFVLKGFSYPNMMRLCNGFKQTFKSLVNDKSRGHSQPYGGYGY</sequence>
<dbReference type="InterPro" id="IPR023323">
    <property type="entry name" value="Tex-like_dom_sf"/>
</dbReference>
<dbReference type="InterPro" id="IPR017072">
    <property type="entry name" value="TF_Spt6"/>
</dbReference>
<dbReference type="Gene3D" id="1.10.3500.10">
    <property type="entry name" value="Tex N-terminal region-like"/>
    <property type="match status" value="1"/>
</dbReference>
<dbReference type="Pfam" id="PF14632">
    <property type="entry name" value="SPT6_acidic"/>
    <property type="match status" value="1"/>
</dbReference>
<evidence type="ECO:0000256" key="2">
    <source>
        <dbReference type="ARBA" id="ARBA00004286"/>
    </source>
</evidence>
<dbReference type="CDD" id="cd09918">
    <property type="entry name" value="SH2_Nterm_SPT6_like"/>
    <property type="match status" value="1"/>
</dbReference>
<evidence type="ECO:0000313" key="12">
    <source>
        <dbReference type="Proteomes" id="UP000825434"/>
    </source>
</evidence>
<dbReference type="Gene3D" id="1.10.10.2740">
    <property type="entry name" value="Spt6, Death-like domain"/>
    <property type="match status" value="1"/>
</dbReference>
<feature type="region of interest" description="Disordered" evidence="9">
    <location>
        <begin position="631"/>
        <end position="664"/>
    </location>
</feature>
<feature type="region of interest" description="Disordered" evidence="9">
    <location>
        <begin position="581"/>
        <end position="612"/>
    </location>
</feature>
<dbReference type="InterPro" id="IPR023319">
    <property type="entry name" value="Tex-like_HTH_dom_sf"/>
</dbReference>
<feature type="compositionally biased region" description="Basic residues" evidence="9">
    <location>
        <begin position="1071"/>
        <end position="1082"/>
    </location>
</feature>
<dbReference type="SUPFAM" id="SSF158832">
    <property type="entry name" value="Tex N-terminal region-like"/>
    <property type="match status" value="1"/>
</dbReference>
<dbReference type="PANTHER" id="PTHR10145:SF6">
    <property type="entry name" value="TRANSCRIPTION ELONGATION FACTOR SPT6"/>
    <property type="match status" value="1"/>
</dbReference>
<evidence type="ECO:0000256" key="9">
    <source>
        <dbReference type="SAM" id="MobiDB-lite"/>
    </source>
</evidence>
<dbReference type="Gene3D" id="3.30.505.10">
    <property type="entry name" value="SH2 domain"/>
    <property type="match status" value="2"/>
</dbReference>
<keyword evidence="8" id="KW-0539">Nucleus</keyword>
<dbReference type="PANTHER" id="PTHR10145">
    <property type="entry name" value="TRANSCRIPTION ELONGATION FACTOR SPT6"/>
    <property type="match status" value="1"/>
</dbReference>
<evidence type="ECO:0000313" key="11">
    <source>
        <dbReference type="EMBL" id="QWU85806.1"/>
    </source>
</evidence>
<evidence type="ECO:0000256" key="4">
    <source>
        <dbReference type="ARBA" id="ARBA00022454"/>
    </source>
</evidence>
<dbReference type="EMBL" id="CP076661">
    <property type="protein sequence ID" value="QWU85806.1"/>
    <property type="molecule type" value="Genomic_DNA"/>
</dbReference>
<evidence type="ECO:0000256" key="3">
    <source>
        <dbReference type="ARBA" id="ARBA00009253"/>
    </source>
</evidence>
<dbReference type="InterPro" id="IPR032706">
    <property type="entry name" value="Spt6_HHH"/>
</dbReference>
<keyword evidence="12" id="KW-1185">Reference proteome</keyword>
<feature type="domain" description="VPS9" evidence="10">
    <location>
        <begin position="190"/>
        <end position="419"/>
    </location>
</feature>
<dbReference type="Pfam" id="PF14639">
    <property type="entry name" value="YqgF"/>
    <property type="match status" value="1"/>
</dbReference>
<dbReference type="InterPro" id="IPR003123">
    <property type="entry name" value="VPS9"/>
</dbReference>
<keyword evidence="7" id="KW-0804">Transcription</keyword>
<evidence type="ECO:0000256" key="5">
    <source>
        <dbReference type="ARBA" id="ARBA00022468"/>
    </source>
</evidence>
<dbReference type="Pfam" id="PF14641">
    <property type="entry name" value="HTH_44"/>
    <property type="match status" value="1"/>
</dbReference>
<dbReference type="Gene3D" id="1.20.1050.80">
    <property type="entry name" value="VPS9 domain"/>
    <property type="match status" value="1"/>
</dbReference>
<dbReference type="Gene3D" id="1.10.10.650">
    <property type="entry name" value="RuvA domain 2-like"/>
    <property type="match status" value="1"/>
</dbReference>
<dbReference type="InterPro" id="IPR035019">
    <property type="entry name" value="Spt6_SH2_N"/>
</dbReference>
<dbReference type="InterPro" id="IPR035018">
    <property type="entry name" value="Spt6_SH2_C"/>
</dbReference>
<dbReference type="Gene3D" id="1.10.150.850">
    <property type="entry name" value="Spt6, helix-hairpin-helix domain"/>
    <property type="match status" value="1"/>
</dbReference>
<gene>
    <name evidence="11" type="ORF">CA3LBN_000024</name>
</gene>
<feature type="compositionally biased region" description="Acidic residues" evidence="9">
    <location>
        <begin position="1174"/>
        <end position="1190"/>
    </location>
</feature>
<proteinExistence type="inferred from homology"/>
<keyword evidence="5" id="KW-0343">GTPase activation</keyword>
<dbReference type="InterPro" id="IPR028088">
    <property type="entry name" value="Spt6_HTH_DNA-bd_dom"/>
</dbReference>
<dbReference type="Pfam" id="PF22706">
    <property type="entry name" value="Tex_central_region"/>
    <property type="match status" value="1"/>
</dbReference>
<dbReference type="InterPro" id="IPR037027">
    <property type="entry name" value="YqgF/RNaseH-like_dom_sf"/>
</dbReference>
<dbReference type="InterPro" id="IPR037191">
    <property type="entry name" value="VPS9_dom_sf"/>
</dbReference>
<feature type="compositionally biased region" description="Basic residues" evidence="9">
    <location>
        <begin position="1194"/>
        <end position="1207"/>
    </location>
</feature>
<evidence type="ECO:0000256" key="7">
    <source>
        <dbReference type="ARBA" id="ARBA00023163"/>
    </source>
</evidence>
<dbReference type="Pfam" id="PF14635">
    <property type="entry name" value="HHH_7"/>
    <property type="match status" value="1"/>
</dbReference>
<dbReference type="CDD" id="cd09928">
    <property type="entry name" value="SH2_Cterm_SPT6_like"/>
    <property type="match status" value="1"/>
</dbReference>
<dbReference type="InterPro" id="IPR035420">
    <property type="entry name" value="Spt6_SH2"/>
</dbReference>
<accession>A0ABX8HYQ5</accession>
<dbReference type="SUPFAM" id="SSF55550">
    <property type="entry name" value="SH2 domain"/>
    <property type="match status" value="1"/>
</dbReference>
<dbReference type="InterPro" id="IPR055179">
    <property type="entry name" value="Tex-like_central_region"/>
</dbReference>
<feature type="compositionally biased region" description="Acidic residues" evidence="9">
    <location>
        <begin position="1148"/>
        <end position="1165"/>
    </location>
</feature>
<comment type="subcellular location">
    <subcellularLocation>
        <location evidence="2">Chromosome</location>
    </subcellularLocation>
    <subcellularLocation>
        <location evidence="1">Nucleus</location>
    </subcellularLocation>
</comment>
<reference evidence="11 12" key="1">
    <citation type="submission" date="2021-06" db="EMBL/GenBank/DDBJ databases">
        <title>Candida outbreak in Lebanon.</title>
        <authorList>
            <person name="Finianos M."/>
        </authorList>
    </citation>
    <scope>NUCLEOTIDE SEQUENCE [LARGE SCALE GENOMIC DNA]</scope>
    <source>
        <strain evidence="11">CA3LBN</strain>
    </source>
</reference>
<dbReference type="Gene3D" id="3.30.420.140">
    <property type="entry name" value="YqgF/RNase H-like domain"/>
    <property type="match status" value="1"/>
</dbReference>
<evidence type="ECO:0000256" key="6">
    <source>
        <dbReference type="ARBA" id="ARBA00022999"/>
    </source>
</evidence>
<dbReference type="Pfam" id="PF14633">
    <property type="entry name" value="SH2_2"/>
    <property type="match status" value="1"/>
</dbReference>
<dbReference type="Pfam" id="PF02204">
    <property type="entry name" value="VPS9"/>
    <property type="match status" value="1"/>
</dbReference>
<dbReference type="PROSITE" id="PS51205">
    <property type="entry name" value="VPS9"/>
    <property type="match status" value="1"/>
</dbReference>
<dbReference type="InterPro" id="IPR028083">
    <property type="entry name" value="Spt6_acidic_N_dom"/>
</dbReference>
<name>A0ABX8HYQ5_9ASCO</name>
<dbReference type="Proteomes" id="UP000825434">
    <property type="component" value="Chromosome 1"/>
</dbReference>
<feature type="compositionally biased region" description="Polar residues" evidence="9">
    <location>
        <begin position="631"/>
        <end position="650"/>
    </location>
</feature>
<dbReference type="InterPro" id="IPR036860">
    <property type="entry name" value="SH2_dom_sf"/>
</dbReference>
<protein>
    <recommendedName>
        <fullName evidence="10">VPS9 domain-containing protein</fullName>
    </recommendedName>
</protein>
<dbReference type="InterPro" id="IPR028231">
    <property type="entry name" value="Spt6_YqgF"/>
</dbReference>
<dbReference type="InterPro" id="IPR010994">
    <property type="entry name" value="RuvA_2-like"/>
</dbReference>